<organism evidence="2 3">
    <name type="scientific">Streptomyces varsoviensis</name>
    <dbReference type="NCBI Taxonomy" id="67373"/>
    <lineage>
        <taxon>Bacteria</taxon>
        <taxon>Bacillati</taxon>
        <taxon>Actinomycetota</taxon>
        <taxon>Actinomycetes</taxon>
        <taxon>Kitasatosporales</taxon>
        <taxon>Streptomycetaceae</taxon>
        <taxon>Streptomyces</taxon>
    </lineage>
</organism>
<name>A0ABR5IUX5_9ACTN</name>
<keyword evidence="3" id="KW-1185">Reference proteome</keyword>
<dbReference type="Gene3D" id="3.90.1200.10">
    <property type="match status" value="1"/>
</dbReference>
<evidence type="ECO:0000313" key="2">
    <source>
        <dbReference type="EMBL" id="KOG78531.1"/>
    </source>
</evidence>
<sequence>MLDSACTAVGLDAAGAQLLRGHTNAVVRLSTSPVVVKVARRGTKPEAVQRTVDFVRWLMESGFPTVALHPVRQPVVVARQSVTFWAYLPQLDRPVAASQIAKPLCILHTLPTPPVQLPRHDNVAAIRASIDAITSLPTAMMQFLTEQVDRLAAELTEVEFRLPESVIQGDPQHRNALHDGGTAVLCDWDTVGVGHPEWDLVTIEIHCRRFGYGRSHYQEFADTYGFDVCDWPGFRTLRDIRELRMITTNARKAAHNPGTLEEVERRINGLRQGDIALPWRIL</sequence>
<protein>
    <submittedName>
        <fullName evidence="2">Aminoglycoside phosphotransferase</fullName>
    </submittedName>
</protein>
<gene>
    <name evidence="2" type="ORF">ADK38_39365</name>
</gene>
<accession>A0ABR5IUX5</accession>
<proteinExistence type="predicted"/>
<evidence type="ECO:0000259" key="1">
    <source>
        <dbReference type="Pfam" id="PF01636"/>
    </source>
</evidence>
<reference evidence="2 3" key="1">
    <citation type="submission" date="2015-07" db="EMBL/GenBank/DDBJ databases">
        <authorList>
            <person name="Ju K.-S."/>
            <person name="Doroghazi J.R."/>
            <person name="Metcalf W.W."/>
        </authorList>
    </citation>
    <scope>NUCLEOTIDE SEQUENCE [LARGE SCALE GENOMIC DNA]</scope>
    <source>
        <strain evidence="2 3">NRRL B-3589</strain>
    </source>
</reference>
<comment type="caution">
    <text evidence="2">The sequence shown here is derived from an EMBL/GenBank/DDBJ whole genome shotgun (WGS) entry which is preliminary data.</text>
</comment>
<dbReference type="Pfam" id="PF01636">
    <property type="entry name" value="APH"/>
    <property type="match status" value="1"/>
</dbReference>
<dbReference type="Proteomes" id="UP000037020">
    <property type="component" value="Unassembled WGS sequence"/>
</dbReference>
<feature type="domain" description="Aminoglycoside phosphotransferase" evidence="1">
    <location>
        <begin position="18"/>
        <end position="225"/>
    </location>
</feature>
<evidence type="ECO:0000313" key="3">
    <source>
        <dbReference type="Proteomes" id="UP000037020"/>
    </source>
</evidence>
<dbReference type="SUPFAM" id="SSF56112">
    <property type="entry name" value="Protein kinase-like (PK-like)"/>
    <property type="match status" value="1"/>
</dbReference>
<dbReference type="InterPro" id="IPR002575">
    <property type="entry name" value="Aminoglycoside_PTrfase"/>
</dbReference>
<dbReference type="InterPro" id="IPR011009">
    <property type="entry name" value="Kinase-like_dom_sf"/>
</dbReference>
<dbReference type="EMBL" id="LGUT01003731">
    <property type="protein sequence ID" value="KOG78531.1"/>
    <property type="molecule type" value="Genomic_DNA"/>
</dbReference>